<dbReference type="Pfam" id="PF02820">
    <property type="entry name" value="MBT"/>
    <property type="match status" value="1"/>
</dbReference>
<sequence>MEKQADPNPAPNEGAAIWSDAPGMSAAKEILPVTVDAVSTPTPSKSQPCKNNGGSSRAATAGSAPASSSVPTPPASRPSVLRFPVRIGITWKKGERLEAQDFSNTWYPSKIVEISEEEKAVLIHFEGWNQRYDEWFEMTSERLRPTTRHSERKDKGISKRRRVHPHPIYRPGDEVLAKWKDCKKYPAKISRLMEESTYEVIFYDGITHLIQAINIQPLPEEMKMMKTKKVPPPSPKHSLSFKQVKLNLPTSICQKQRHERSRPSFSGKVLVKNKKSPTKLLGKSKLLPKVTLKRDRELDIFSVVGNKGPPTPTKKVGREAPAPVTITCEATLSTLSEAECLQLFGKAAVGGSSTVTLPVTSDSSVADRPEAQVELCSSNNVGTSLLTSPPVPVPGKESKGSRRPLASRVRKRAYTDTSFDGGRPKAKKKRQADFSFHQDSKQTKNRQLPPLGSAERSKSLDLPGNLPTPPALAPLVPQIFVPSKAFIVEEDHNPFKCPYEGCTKDFRKENLLQYHIKYYHTEPETSASSSTAATAATAPPHPSSSSSSTGVATPVASVSTAAAPGSGNGKPKVDIPTPVGSPLSTSSTCAASSHHPPSQVPVVSAPKRRRRKTDSICSTDSEMSASSKSKSSKRHRNDSEISVTTASPEVAGREHQTDSSRLVQELAAEEEIVAWPDTEEADEEEMALDMVNCTCGQRHHTGLMIQCEVCMCWQHFKCADVKKTGVPPANYVCLICENSPGTRDSCKFIHDFGWERRGELPSFSFKQQQTGSHPSSSSSTSHLTTLASECNDLLTALHGIKRALHSTRRQIKISKEEDDPEFQLWQTDWDNWTKPEEDLALTPRSAEPDLSPTLSTFLFASTSLDKSQEGTVKRECREDKEFITGSASLANTHPSTTSSSIPVAPSSFPSISTLAGSFHSLPPSSLPQLMAECRDGAAKAVGSQLMQVSSASQVYSLSSTPPKAAGTALAAGKASSGATTANSVRESSLAADATEKLSVGGADEEASDAAAAVPATTDLPLSISTSSALTVNTSDPSLPSPSSSLSSLQTNTPPMMLSPAAGLAASGPPQLPQTPSVGRASSMLPSIKRQGENDSLVKDLFPGPAGDAPGLDLGIFPVRHPASAKEEALQPRLSLKDVQENESENIETQPSSFPLQTLNSQPKTGAAHAETSDQRKSLADAEAKDCRSNDAVPSGDASGKETKNKTIDTDPWKPSSSMSRSNPGEGELQPEQAGKLESQATGLQQGVDGGDGGQPNSSDPTHPSSDPDQDQPLVGDVRQQNGKVSPSPSASLYLNVNGEADRSTGFFNEDDEDTQDNDTDTAEESSDPYRNCEHNLLVHVQQVHSDVERQLEGLEARMIELENSEHNNPTIQLSEENILNDVPALKKSLSKLARYLMKVQHFSS</sequence>
<keyword evidence="5" id="KW-0862">Zinc</keyword>
<dbReference type="GO" id="GO:0008270">
    <property type="term" value="F:zinc ion binding"/>
    <property type="evidence" value="ECO:0007669"/>
    <property type="project" value="UniProtKB-KW"/>
</dbReference>
<dbReference type="SUPFAM" id="SSF54160">
    <property type="entry name" value="Chromo domain-like"/>
    <property type="match status" value="1"/>
</dbReference>
<feature type="compositionally biased region" description="Basic and acidic residues" evidence="9">
    <location>
        <begin position="1170"/>
        <end position="1188"/>
    </location>
</feature>
<dbReference type="CDD" id="cd20104">
    <property type="entry name" value="MBT_PHF20L1-like"/>
    <property type="match status" value="1"/>
</dbReference>
<keyword evidence="4 7" id="KW-0863">Zinc-finger</keyword>
<dbReference type="InterPro" id="IPR043449">
    <property type="entry name" value="PHF20-like"/>
</dbReference>
<dbReference type="SMART" id="SM00355">
    <property type="entry name" value="ZnF_C2H2"/>
    <property type="match status" value="1"/>
</dbReference>
<dbReference type="Gene3D" id="3.30.40.10">
    <property type="entry name" value="Zinc/RING finger domain, C3HC4 (zinc finger)"/>
    <property type="match status" value="1"/>
</dbReference>
<comment type="caution">
    <text evidence="11">The sequence shown here is derived from an EMBL/GenBank/DDBJ whole genome shotgun (WGS) entry which is preliminary data.</text>
</comment>
<dbReference type="Proteomes" id="UP000735302">
    <property type="component" value="Unassembled WGS sequence"/>
</dbReference>
<evidence type="ECO:0000313" key="11">
    <source>
        <dbReference type="EMBL" id="GFO13919.1"/>
    </source>
</evidence>
<keyword evidence="8" id="KW-0175">Coiled coil</keyword>
<dbReference type="CDD" id="cd20386">
    <property type="entry name" value="Tudor_PHF20-like"/>
    <property type="match status" value="1"/>
</dbReference>
<dbReference type="InterPro" id="IPR002999">
    <property type="entry name" value="Tudor"/>
</dbReference>
<proteinExistence type="predicted"/>
<name>A0AAV4B6C6_9GAST</name>
<accession>A0AAV4B6C6</accession>
<dbReference type="SMART" id="SM00333">
    <property type="entry name" value="TUDOR"/>
    <property type="match status" value="2"/>
</dbReference>
<dbReference type="SMART" id="SM00249">
    <property type="entry name" value="PHD"/>
    <property type="match status" value="1"/>
</dbReference>
<gene>
    <name evidence="11" type="ORF">PoB_004042400</name>
</gene>
<evidence type="ECO:0000256" key="8">
    <source>
        <dbReference type="SAM" id="Coils"/>
    </source>
</evidence>
<dbReference type="SUPFAM" id="SSF57903">
    <property type="entry name" value="FYVE/PHD zinc finger"/>
    <property type="match status" value="1"/>
</dbReference>
<feature type="domain" description="C2H2-type" evidence="10">
    <location>
        <begin position="495"/>
        <end position="525"/>
    </location>
</feature>
<comment type="subcellular location">
    <subcellularLocation>
        <location evidence="1">Nucleus</location>
    </subcellularLocation>
</comment>
<dbReference type="Gene3D" id="3.30.160.60">
    <property type="entry name" value="Classic Zinc Finger"/>
    <property type="match status" value="1"/>
</dbReference>
<evidence type="ECO:0000256" key="9">
    <source>
        <dbReference type="SAM" id="MobiDB-lite"/>
    </source>
</evidence>
<feature type="compositionally biased region" description="Low complexity" evidence="9">
    <location>
        <begin position="1036"/>
        <end position="1068"/>
    </location>
</feature>
<dbReference type="InterPro" id="IPR013083">
    <property type="entry name" value="Znf_RING/FYVE/PHD"/>
</dbReference>
<dbReference type="PANTHER" id="PTHR15856">
    <property type="entry name" value="PHD FINGER PROTEIN 20-RELATED"/>
    <property type="match status" value="1"/>
</dbReference>
<dbReference type="EMBL" id="BLXT01004515">
    <property type="protein sequence ID" value="GFO13919.1"/>
    <property type="molecule type" value="Genomic_DNA"/>
</dbReference>
<feature type="compositionally biased region" description="Low complexity" evidence="9">
    <location>
        <begin position="618"/>
        <end position="629"/>
    </location>
</feature>
<feature type="compositionally biased region" description="Acidic residues" evidence="9">
    <location>
        <begin position="1308"/>
        <end position="1326"/>
    </location>
</feature>
<feature type="compositionally biased region" description="Low complexity" evidence="9">
    <location>
        <begin position="581"/>
        <end position="597"/>
    </location>
</feature>
<keyword evidence="2" id="KW-0479">Metal-binding</keyword>
<feature type="coiled-coil region" evidence="8">
    <location>
        <begin position="1337"/>
        <end position="1364"/>
    </location>
</feature>
<feature type="region of interest" description="Disordered" evidence="9">
    <location>
        <begin position="1"/>
        <end position="79"/>
    </location>
</feature>
<feature type="compositionally biased region" description="Low complexity" evidence="9">
    <location>
        <begin position="54"/>
        <end position="70"/>
    </location>
</feature>
<dbReference type="PANTHER" id="PTHR15856:SF51">
    <property type="entry name" value="MBD-R2"/>
    <property type="match status" value="1"/>
</dbReference>
<evidence type="ECO:0000256" key="2">
    <source>
        <dbReference type="ARBA" id="ARBA00022723"/>
    </source>
</evidence>
<reference evidence="11 12" key="1">
    <citation type="journal article" date="2021" name="Elife">
        <title>Chloroplast acquisition without the gene transfer in kleptoplastic sea slugs, Plakobranchus ocellatus.</title>
        <authorList>
            <person name="Maeda T."/>
            <person name="Takahashi S."/>
            <person name="Yoshida T."/>
            <person name="Shimamura S."/>
            <person name="Takaki Y."/>
            <person name="Nagai Y."/>
            <person name="Toyoda A."/>
            <person name="Suzuki Y."/>
            <person name="Arimoto A."/>
            <person name="Ishii H."/>
            <person name="Satoh N."/>
            <person name="Nishiyama T."/>
            <person name="Hasebe M."/>
            <person name="Maruyama T."/>
            <person name="Minagawa J."/>
            <person name="Obokata J."/>
            <person name="Shigenobu S."/>
        </authorList>
    </citation>
    <scope>NUCLEOTIDE SEQUENCE [LARGE SCALE GENOMIC DNA]</scope>
</reference>
<feature type="compositionally biased region" description="Polar residues" evidence="9">
    <location>
        <begin position="377"/>
        <end position="387"/>
    </location>
</feature>
<feature type="compositionally biased region" description="Low complexity" evidence="9">
    <location>
        <begin position="1257"/>
        <end position="1272"/>
    </location>
</feature>
<dbReference type="PROSITE" id="PS50157">
    <property type="entry name" value="ZINC_FINGER_C2H2_2"/>
    <property type="match status" value="1"/>
</dbReference>
<dbReference type="Pfam" id="PF20826">
    <property type="entry name" value="PHD_5"/>
    <property type="match status" value="1"/>
</dbReference>
<feature type="region of interest" description="Disordered" evidence="9">
    <location>
        <begin position="377"/>
        <end position="472"/>
    </location>
</feature>
<dbReference type="InterPro" id="IPR011011">
    <property type="entry name" value="Znf_FYVE_PHD"/>
</dbReference>
<evidence type="ECO:0000259" key="10">
    <source>
        <dbReference type="PROSITE" id="PS50157"/>
    </source>
</evidence>
<keyword evidence="6" id="KW-0539">Nucleus</keyword>
<dbReference type="InterPro" id="IPR001965">
    <property type="entry name" value="Znf_PHD"/>
</dbReference>
<dbReference type="Gene3D" id="2.30.30.140">
    <property type="match status" value="2"/>
</dbReference>
<evidence type="ECO:0000256" key="4">
    <source>
        <dbReference type="ARBA" id="ARBA00022771"/>
    </source>
</evidence>
<feature type="region of interest" description="Disordered" evidence="9">
    <location>
        <begin position="523"/>
        <end position="660"/>
    </location>
</feature>
<evidence type="ECO:0000256" key="7">
    <source>
        <dbReference type="PROSITE-ProRule" id="PRU00042"/>
    </source>
</evidence>
<evidence type="ECO:0000313" key="12">
    <source>
        <dbReference type="Proteomes" id="UP000735302"/>
    </source>
</evidence>
<dbReference type="GO" id="GO:0044545">
    <property type="term" value="C:NSL complex"/>
    <property type="evidence" value="ECO:0007669"/>
    <property type="project" value="TreeGrafter"/>
</dbReference>
<dbReference type="InterPro" id="IPR016197">
    <property type="entry name" value="Chromo-like_dom_sf"/>
</dbReference>
<feature type="compositionally biased region" description="Polar residues" evidence="9">
    <location>
        <begin position="1146"/>
        <end position="1163"/>
    </location>
</feature>
<dbReference type="PROSITE" id="PS00028">
    <property type="entry name" value="ZINC_FINGER_C2H2_1"/>
    <property type="match status" value="1"/>
</dbReference>
<evidence type="ECO:0000256" key="1">
    <source>
        <dbReference type="ARBA" id="ARBA00004123"/>
    </source>
</evidence>
<dbReference type="SUPFAM" id="SSF63748">
    <property type="entry name" value="Tudor/PWWP/MBT"/>
    <property type="match status" value="1"/>
</dbReference>
<feature type="compositionally biased region" description="Polar residues" evidence="9">
    <location>
        <begin position="1278"/>
        <end position="1294"/>
    </location>
</feature>
<protein>
    <submittedName>
        <fullName evidence="11">PHD finger protein 20-like protein 1</fullName>
    </submittedName>
</protein>
<evidence type="ECO:0000256" key="5">
    <source>
        <dbReference type="ARBA" id="ARBA00022833"/>
    </source>
</evidence>
<dbReference type="GO" id="GO:0005634">
    <property type="term" value="C:nucleus"/>
    <property type="evidence" value="ECO:0007669"/>
    <property type="project" value="UniProtKB-SubCell"/>
</dbReference>
<dbReference type="InterPro" id="IPR004092">
    <property type="entry name" value="Mbt"/>
</dbReference>
<feature type="region of interest" description="Disordered" evidence="9">
    <location>
        <begin position="1029"/>
        <end position="1081"/>
    </location>
</feature>
<organism evidence="11 12">
    <name type="scientific">Plakobranchus ocellatus</name>
    <dbReference type="NCBI Taxonomy" id="259542"/>
    <lineage>
        <taxon>Eukaryota</taxon>
        <taxon>Metazoa</taxon>
        <taxon>Spiralia</taxon>
        <taxon>Lophotrochozoa</taxon>
        <taxon>Mollusca</taxon>
        <taxon>Gastropoda</taxon>
        <taxon>Heterobranchia</taxon>
        <taxon>Euthyneura</taxon>
        <taxon>Panpulmonata</taxon>
        <taxon>Sacoglossa</taxon>
        <taxon>Placobranchoidea</taxon>
        <taxon>Plakobranchidae</taxon>
        <taxon>Plakobranchus</taxon>
    </lineage>
</organism>
<dbReference type="GO" id="GO:0006357">
    <property type="term" value="P:regulation of transcription by RNA polymerase II"/>
    <property type="evidence" value="ECO:0007669"/>
    <property type="project" value="TreeGrafter"/>
</dbReference>
<dbReference type="InterPro" id="IPR013087">
    <property type="entry name" value="Znf_C2H2_type"/>
</dbReference>
<evidence type="ECO:0000256" key="3">
    <source>
        <dbReference type="ARBA" id="ARBA00022737"/>
    </source>
</evidence>
<dbReference type="PROSITE" id="PS01359">
    <property type="entry name" value="ZF_PHD_1"/>
    <property type="match status" value="1"/>
</dbReference>
<keyword evidence="3" id="KW-0677">Repeat</keyword>
<feature type="compositionally biased region" description="Polar residues" evidence="9">
    <location>
        <begin position="37"/>
        <end position="53"/>
    </location>
</feature>
<feature type="compositionally biased region" description="Low complexity" evidence="9">
    <location>
        <begin position="525"/>
        <end position="565"/>
    </location>
</feature>
<feature type="region of interest" description="Disordered" evidence="9">
    <location>
        <begin position="1138"/>
        <end position="1328"/>
    </location>
</feature>
<dbReference type="InterPro" id="IPR019786">
    <property type="entry name" value="Zinc_finger_PHD-type_CS"/>
</dbReference>
<evidence type="ECO:0000256" key="6">
    <source>
        <dbReference type="ARBA" id="ARBA00023242"/>
    </source>
</evidence>
<feature type="compositionally biased region" description="Basic and acidic residues" evidence="9">
    <location>
        <begin position="1198"/>
        <end position="1211"/>
    </location>
</feature>
<keyword evidence="12" id="KW-1185">Reference proteome</keyword>